<dbReference type="EMBL" id="JACWMT010000001">
    <property type="protein sequence ID" value="MBD1270013.1"/>
    <property type="molecule type" value="Genomic_DNA"/>
</dbReference>
<evidence type="ECO:0000313" key="6">
    <source>
        <dbReference type="EMBL" id="NYI39329.1"/>
    </source>
</evidence>
<reference evidence="5" key="2">
    <citation type="submission" date="2020-09" db="EMBL/GenBank/DDBJ databases">
        <title>Novel species in genus Aeromicrobium.</title>
        <authorList>
            <person name="Zhang G."/>
        </authorList>
    </citation>
    <scope>NUCLEOTIDE SEQUENCE</scope>
    <source>
        <strain evidence="5">SSW1-57</strain>
    </source>
</reference>
<feature type="transmembrane region" description="Helical" evidence="2">
    <location>
        <begin position="302"/>
        <end position="322"/>
    </location>
</feature>
<proteinExistence type="predicted"/>
<keyword evidence="7" id="KW-1185">Reference proteome</keyword>
<sequence>MRQSAAAARRGLRFAIATALVGAGVTQLAPAASAAPAGVERVGYECQATNPIINSTLEGHYQFYVTAETDLPDSVQAGATVPATDTTLSLILSRDLVDHLYTKMEVRRVRGTSRSDVVLQAVAPGGEVLETRNEPVSGLQADWVQIRTGAELTIPAAGTVAAIDVPSTAENGLIYVQMPKTFFLDSVMDPPVLGSVSEAELKCVRQSDNAAARVIGTIPIGAGCTAVECPLPPAEDDGGGGGGGGGGTGDGEDPEVIEPVTPDEETAVDDDYAFDENGSGDDAAVASASAETKALPATGSSFGPLLGAALAVLVALRIGLAVRLRRTGR</sequence>
<feature type="signal peptide" evidence="3">
    <location>
        <begin position="1"/>
        <end position="34"/>
    </location>
</feature>
<feature type="compositionally biased region" description="Gly residues" evidence="1">
    <location>
        <begin position="239"/>
        <end position="249"/>
    </location>
</feature>
<dbReference type="Proteomes" id="UP000587211">
    <property type="component" value="Unassembled WGS sequence"/>
</dbReference>
<evidence type="ECO:0000259" key="4">
    <source>
        <dbReference type="Pfam" id="PF20611"/>
    </source>
</evidence>
<gene>
    <name evidence="6" type="ORF">BJ975_002704</name>
    <name evidence="5" type="ORF">IDH50_07215</name>
</gene>
<feature type="compositionally biased region" description="Acidic residues" evidence="1">
    <location>
        <begin position="250"/>
        <end position="266"/>
    </location>
</feature>
<dbReference type="Pfam" id="PF20611">
    <property type="entry name" value="DUF6801"/>
    <property type="match status" value="1"/>
</dbReference>
<keyword evidence="2" id="KW-1133">Transmembrane helix</keyword>
<feature type="chain" id="PRO_5039466138" description="DUF6801 domain-containing protein" evidence="3">
    <location>
        <begin position="35"/>
        <end position="329"/>
    </location>
</feature>
<feature type="domain" description="DUF6801" evidence="4">
    <location>
        <begin position="44"/>
        <end position="209"/>
    </location>
</feature>
<accession>A0A8I0FUM6</accession>
<dbReference type="InterPro" id="IPR046542">
    <property type="entry name" value="DUF6801"/>
</dbReference>
<organism evidence="5 8">
    <name type="scientific">Aeromicrobium tamlense</name>
    <dbReference type="NCBI Taxonomy" id="375541"/>
    <lineage>
        <taxon>Bacteria</taxon>
        <taxon>Bacillati</taxon>
        <taxon>Actinomycetota</taxon>
        <taxon>Actinomycetes</taxon>
        <taxon>Propionibacteriales</taxon>
        <taxon>Nocardioidaceae</taxon>
        <taxon>Aeromicrobium</taxon>
    </lineage>
</organism>
<comment type="caution">
    <text evidence="5">The sequence shown here is derived from an EMBL/GenBank/DDBJ whole genome shotgun (WGS) entry which is preliminary data.</text>
</comment>
<reference evidence="6 7" key="1">
    <citation type="submission" date="2020-07" db="EMBL/GenBank/DDBJ databases">
        <title>Sequencing the genomes of 1000 actinobacteria strains.</title>
        <authorList>
            <person name="Klenk H.-P."/>
        </authorList>
    </citation>
    <scope>NUCLEOTIDE SEQUENCE [LARGE SCALE GENOMIC DNA]</scope>
    <source>
        <strain evidence="6 7">DSM 19087</strain>
    </source>
</reference>
<name>A0A8I0FUM6_9ACTN</name>
<evidence type="ECO:0000313" key="7">
    <source>
        <dbReference type="Proteomes" id="UP000587211"/>
    </source>
</evidence>
<protein>
    <recommendedName>
        <fullName evidence="4">DUF6801 domain-containing protein</fullName>
    </recommendedName>
</protein>
<evidence type="ECO:0000256" key="3">
    <source>
        <dbReference type="SAM" id="SignalP"/>
    </source>
</evidence>
<keyword evidence="2" id="KW-0812">Transmembrane</keyword>
<keyword evidence="2" id="KW-0472">Membrane</keyword>
<dbReference type="AlphaFoldDB" id="A0A8I0FUM6"/>
<dbReference type="RefSeq" id="WP_179426858.1">
    <property type="nucleotide sequence ID" value="NZ_BAAAMP010000002.1"/>
</dbReference>
<evidence type="ECO:0000313" key="5">
    <source>
        <dbReference type="EMBL" id="MBD1270013.1"/>
    </source>
</evidence>
<evidence type="ECO:0000313" key="8">
    <source>
        <dbReference type="Proteomes" id="UP000659061"/>
    </source>
</evidence>
<evidence type="ECO:0000256" key="2">
    <source>
        <dbReference type="SAM" id="Phobius"/>
    </source>
</evidence>
<keyword evidence="3" id="KW-0732">Signal</keyword>
<feature type="region of interest" description="Disordered" evidence="1">
    <location>
        <begin position="231"/>
        <end position="266"/>
    </location>
</feature>
<evidence type="ECO:0000256" key="1">
    <source>
        <dbReference type="SAM" id="MobiDB-lite"/>
    </source>
</evidence>
<dbReference type="Proteomes" id="UP000659061">
    <property type="component" value="Unassembled WGS sequence"/>
</dbReference>
<dbReference type="EMBL" id="JACBZN010000001">
    <property type="protein sequence ID" value="NYI39329.1"/>
    <property type="molecule type" value="Genomic_DNA"/>
</dbReference>